<dbReference type="InterPro" id="IPR036890">
    <property type="entry name" value="HATPase_C_sf"/>
</dbReference>
<evidence type="ECO:0000313" key="10">
    <source>
        <dbReference type="EMBL" id="ACN13480.1"/>
    </source>
</evidence>
<dbReference type="PROSITE" id="PS50112">
    <property type="entry name" value="PAS"/>
    <property type="match status" value="1"/>
</dbReference>
<dbReference type="SMART" id="SM00388">
    <property type="entry name" value="HisKA"/>
    <property type="match status" value="1"/>
</dbReference>
<name>C0QGK5_DESAH</name>
<dbReference type="InterPro" id="IPR001610">
    <property type="entry name" value="PAC"/>
</dbReference>
<keyword evidence="5" id="KW-0175">Coiled coil</keyword>
<dbReference type="InterPro" id="IPR005467">
    <property type="entry name" value="His_kinase_dom"/>
</dbReference>
<evidence type="ECO:0000256" key="4">
    <source>
        <dbReference type="PROSITE-ProRule" id="PRU00169"/>
    </source>
</evidence>
<sequence length="549" mass="61646">MADKPTSKELELKIKRLEKRIIALEKSEASLKENSSKFRRLYENFPLPSQSLNANGYFIEVNPAWLNLLGYSLEEVIGKPFSDFLHPDWKKHFKEHFPILKRIGEVLGVEFEMVKKDGSLILVSLNGNISKDEYGKVQQTHCVFQDITEQKQNEDKIKKITAQLQQSHKMEAIGILAGGIAHDFNNILFPIFGYTQMLIDDIPEDSPFRSSLDEILAAGMRARDLVKQILTFSRQGSGDLQPVQMQLIVIEALKLIRSSIPKSIEIKQNIQSDCGLIKADPTQIHQIIMNLATNAYHAMEETGGKIDIKLQEVTLGEDAWTNENLQPGKYVLLTITDNGCGIPQSQLDKIFEPYFTTKNKDKGTGLGLSIVYGIVKKYKGNIKVYSEVGKGTAVHIYLPLIEKISSQESTNMISEIAPTGMERILLVDDEIPILSLQKKLLERLGYKVTERSSSMEALRVFAANPGGFDLVVTDMTMPDMTGDNLAKKLTSMRPDIPIIICTGFSERMNKDLARKIGVKGFLMKPVIKSVMAKEVRRVLDEIDTTKKPS</sequence>
<dbReference type="InterPro" id="IPR011006">
    <property type="entry name" value="CheY-like_superfamily"/>
</dbReference>
<accession>C0QGK5</accession>
<dbReference type="InterPro" id="IPR003594">
    <property type="entry name" value="HATPase_dom"/>
</dbReference>
<evidence type="ECO:0000259" key="6">
    <source>
        <dbReference type="PROSITE" id="PS50109"/>
    </source>
</evidence>
<dbReference type="Gene3D" id="3.30.565.10">
    <property type="entry name" value="Histidine kinase-like ATPase, C-terminal domain"/>
    <property type="match status" value="1"/>
</dbReference>
<evidence type="ECO:0000256" key="5">
    <source>
        <dbReference type="SAM" id="Coils"/>
    </source>
</evidence>
<gene>
    <name evidence="10" type="ordered locus">HRM2_03600</name>
</gene>
<dbReference type="SMART" id="SM00091">
    <property type="entry name" value="PAS"/>
    <property type="match status" value="1"/>
</dbReference>
<evidence type="ECO:0000259" key="9">
    <source>
        <dbReference type="PROSITE" id="PS50113"/>
    </source>
</evidence>
<dbReference type="Gene3D" id="1.10.287.130">
    <property type="match status" value="1"/>
</dbReference>
<evidence type="ECO:0000313" key="11">
    <source>
        <dbReference type="Proteomes" id="UP000000442"/>
    </source>
</evidence>
<dbReference type="EC" id="2.7.13.3" evidence="2"/>
<dbReference type="SMART" id="SM00448">
    <property type="entry name" value="REC"/>
    <property type="match status" value="1"/>
</dbReference>
<keyword evidence="10" id="KW-0808">Transferase</keyword>
<dbReference type="Gene3D" id="3.40.50.2300">
    <property type="match status" value="1"/>
</dbReference>
<dbReference type="STRING" id="177437.HRM2_03600"/>
<dbReference type="SUPFAM" id="SSF55785">
    <property type="entry name" value="PYP-like sensor domain (PAS domain)"/>
    <property type="match status" value="1"/>
</dbReference>
<dbReference type="Gene3D" id="3.30.450.20">
    <property type="entry name" value="PAS domain"/>
    <property type="match status" value="1"/>
</dbReference>
<evidence type="ECO:0000259" key="8">
    <source>
        <dbReference type="PROSITE" id="PS50112"/>
    </source>
</evidence>
<dbReference type="CDD" id="cd00130">
    <property type="entry name" value="PAS"/>
    <property type="match status" value="1"/>
</dbReference>
<dbReference type="InterPro" id="IPR035965">
    <property type="entry name" value="PAS-like_dom_sf"/>
</dbReference>
<dbReference type="NCBIfam" id="TIGR00229">
    <property type="entry name" value="sensory_box"/>
    <property type="match status" value="1"/>
</dbReference>
<protein>
    <recommendedName>
        <fullName evidence="2">histidine kinase</fullName>
        <ecNumber evidence="2">2.7.13.3</ecNumber>
    </recommendedName>
</protein>
<dbReference type="eggNOG" id="COG4191">
    <property type="taxonomic scope" value="Bacteria"/>
</dbReference>
<feature type="domain" description="Histidine kinase" evidence="6">
    <location>
        <begin position="179"/>
        <end position="402"/>
    </location>
</feature>
<dbReference type="PROSITE" id="PS50113">
    <property type="entry name" value="PAC"/>
    <property type="match status" value="1"/>
</dbReference>
<dbReference type="eggNOG" id="COG2204">
    <property type="taxonomic scope" value="Bacteria"/>
</dbReference>
<dbReference type="HOGENOM" id="CLU_000445_114_51_7"/>
<dbReference type="Proteomes" id="UP000000442">
    <property type="component" value="Chromosome"/>
</dbReference>
<dbReference type="SUPFAM" id="SSF55874">
    <property type="entry name" value="ATPase domain of HSP90 chaperone/DNA topoisomerase II/histidine kinase"/>
    <property type="match status" value="1"/>
</dbReference>
<evidence type="ECO:0000259" key="7">
    <source>
        <dbReference type="PROSITE" id="PS50110"/>
    </source>
</evidence>
<dbReference type="PROSITE" id="PS50110">
    <property type="entry name" value="RESPONSE_REGULATORY"/>
    <property type="match status" value="1"/>
</dbReference>
<dbReference type="PANTHER" id="PTHR43065:SF42">
    <property type="entry name" value="TWO-COMPONENT SENSOR PPRA"/>
    <property type="match status" value="1"/>
</dbReference>
<feature type="coiled-coil region" evidence="5">
    <location>
        <begin position="7"/>
        <end position="34"/>
    </location>
</feature>
<dbReference type="KEGG" id="dat:HRM2_03600"/>
<evidence type="ECO:0000256" key="3">
    <source>
        <dbReference type="ARBA" id="ARBA00022553"/>
    </source>
</evidence>
<dbReference type="PRINTS" id="PR00344">
    <property type="entry name" value="BCTRLSENSOR"/>
</dbReference>
<feature type="modified residue" description="4-aspartylphosphate" evidence="4">
    <location>
        <position position="474"/>
    </location>
</feature>
<dbReference type="SMART" id="SM00086">
    <property type="entry name" value="PAC"/>
    <property type="match status" value="1"/>
</dbReference>
<dbReference type="InterPro" id="IPR000014">
    <property type="entry name" value="PAS"/>
</dbReference>
<dbReference type="CDD" id="cd00082">
    <property type="entry name" value="HisKA"/>
    <property type="match status" value="1"/>
</dbReference>
<dbReference type="AlphaFoldDB" id="C0QGK5"/>
<proteinExistence type="predicted"/>
<keyword evidence="3 4" id="KW-0597">Phosphoprotein</keyword>
<comment type="catalytic activity">
    <reaction evidence="1">
        <text>ATP + protein L-histidine = ADP + protein N-phospho-L-histidine.</text>
        <dbReference type="EC" id="2.7.13.3"/>
    </reaction>
</comment>
<dbReference type="GO" id="GO:0000155">
    <property type="term" value="F:phosphorelay sensor kinase activity"/>
    <property type="evidence" value="ECO:0007669"/>
    <property type="project" value="InterPro"/>
</dbReference>
<dbReference type="Pfam" id="PF00512">
    <property type="entry name" value="HisKA"/>
    <property type="match status" value="1"/>
</dbReference>
<dbReference type="PANTHER" id="PTHR43065">
    <property type="entry name" value="SENSOR HISTIDINE KINASE"/>
    <property type="match status" value="1"/>
</dbReference>
<dbReference type="SUPFAM" id="SSF47384">
    <property type="entry name" value="Homodimeric domain of signal transducing histidine kinase"/>
    <property type="match status" value="1"/>
</dbReference>
<organism evidence="10 11">
    <name type="scientific">Desulforapulum autotrophicum (strain ATCC 43914 / DSM 3382 / VKM B-1955 / HRM2)</name>
    <name type="common">Desulfobacterium autotrophicum</name>
    <dbReference type="NCBI Taxonomy" id="177437"/>
    <lineage>
        <taxon>Bacteria</taxon>
        <taxon>Pseudomonadati</taxon>
        <taxon>Thermodesulfobacteriota</taxon>
        <taxon>Desulfobacteria</taxon>
        <taxon>Desulfobacterales</taxon>
        <taxon>Desulfobacteraceae</taxon>
        <taxon>Desulforapulum</taxon>
    </lineage>
</organism>
<dbReference type="SMART" id="SM00387">
    <property type="entry name" value="HATPase_c"/>
    <property type="match status" value="1"/>
</dbReference>
<dbReference type="Pfam" id="PF00072">
    <property type="entry name" value="Response_reg"/>
    <property type="match status" value="1"/>
</dbReference>
<dbReference type="Pfam" id="PF13426">
    <property type="entry name" value="PAS_9"/>
    <property type="match status" value="1"/>
</dbReference>
<feature type="domain" description="PAS" evidence="8">
    <location>
        <begin position="34"/>
        <end position="88"/>
    </location>
</feature>
<dbReference type="InterPro" id="IPR036097">
    <property type="entry name" value="HisK_dim/P_sf"/>
</dbReference>
<dbReference type="InterPro" id="IPR001789">
    <property type="entry name" value="Sig_transdc_resp-reg_receiver"/>
</dbReference>
<dbReference type="Pfam" id="PF02518">
    <property type="entry name" value="HATPase_c"/>
    <property type="match status" value="1"/>
</dbReference>
<dbReference type="InterPro" id="IPR003661">
    <property type="entry name" value="HisK_dim/P_dom"/>
</dbReference>
<dbReference type="InterPro" id="IPR004358">
    <property type="entry name" value="Sig_transdc_His_kin-like_C"/>
</dbReference>
<dbReference type="RefSeq" id="WP_012662729.1">
    <property type="nucleotide sequence ID" value="NC_012108.1"/>
</dbReference>
<reference evidence="10 11" key="1">
    <citation type="journal article" date="2009" name="Environ. Microbiol.">
        <title>Genome sequence of Desulfobacterium autotrophicum HRM2, a marine sulfate reducer oxidizing organic carbon completely to carbon dioxide.</title>
        <authorList>
            <person name="Strittmatter A.W."/>
            <person name="Liesegang H."/>
            <person name="Rabus R."/>
            <person name="Decker I."/>
            <person name="Amann J."/>
            <person name="Andres S."/>
            <person name="Henne A."/>
            <person name="Fricke W.F."/>
            <person name="Martinez-Arias R."/>
            <person name="Bartels D."/>
            <person name="Goesmann A."/>
            <person name="Krause L."/>
            <person name="Puehler A."/>
            <person name="Klenk H.P."/>
            <person name="Richter M."/>
            <person name="Schuler M."/>
            <person name="Gloeckner F.O."/>
            <person name="Meyerdierks A."/>
            <person name="Gottschalk G."/>
            <person name="Amann R."/>
        </authorList>
    </citation>
    <scope>NUCLEOTIDE SEQUENCE [LARGE SCALE GENOMIC DNA]</scope>
    <source>
        <strain evidence="11">ATCC 43914 / DSM 3382 / HRM2</strain>
    </source>
</reference>
<keyword evidence="11" id="KW-1185">Reference proteome</keyword>
<feature type="domain" description="PAC" evidence="9">
    <location>
        <begin position="107"/>
        <end position="159"/>
    </location>
</feature>
<dbReference type="EMBL" id="CP001087">
    <property type="protein sequence ID" value="ACN13480.1"/>
    <property type="molecule type" value="Genomic_DNA"/>
</dbReference>
<dbReference type="SUPFAM" id="SSF52172">
    <property type="entry name" value="CheY-like"/>
    <property type="match status" value="1"/>
</dbReference>
<dbReference type="PROSITE" id="PS50109">
    <property type="entry name" value="HIS_KIN"/>
    <property type="match status" value="1"/>
</dbReference>
<dbReference type="InterPro" id="IPR000700">
    <property type="entry name" value="PAS-assoc_C"/>
</dbReference>
<evidence type="ECO:0000256" key="1">
    <source>
        <dbReference type="ARBA" id="ARBA00000085"/>
    </source>
</evidence>
<feature type="domain" description="Response regulatory" evidence="7">
    <location>
        <begin position="423"/>
        <end position="539"/>
    </location>
</feature>
<dbReference type="CDD" id="cd00156">
    <property type="entry name" value="REC"/>
    <property type="match status" value="1"/>
</dbReference>
<evidence type="ECO:0000256" key="2">
    <source>
        <dbReference type="ARBA" id="ARBA00012438"/>
    </source>
</evidence>